<feature type="region of interest" description="Disordered" evidence="8">
    <location>
        <begin position="1"/>
        <end position="32"/>
    </location>
</feature>
<comment type="similarity">
    <text evidence="2">Belongs to the meteorin family.</text>
</comment>
<evidence type="ECO:0000256" key="2">
    <source>
        <dbReference type="ARBA" id="ARBA00005669"/>
    </source>
</evidence>
<evidence type="ECO:0000256" key="8">
    <source>
        <dbReference type="SAM" id="MobiDB-lite"/>
    </source>
</evidence>
<evidence type="ECO:0000256" key="3">
    <source>
        <dbReference type="ARBA" id="ARBA00016272"/>
    </source>
</evidence>
<dbReference type="GO" id="GO:0005179">
    <property type="term" value="F:hormone activity"/>
    <property type="evidence" value="ECO:0007669"/>
    <property type="project" value="UniProtKB-KW"/>
</dbReference>
<keyword evidence="7" id="KW-1015">Disulfide bond</keyword>
<dbReference type="GO" id="GO:0090336">
    <property type="term" value="P:positive regulation of brown fat cell differentiation"/>
    <property type="evidence" value="ECO:0007669"/>
    <property type="project" value="TreeGrafter"/>
</dbReference>
<evidence type="ECO:0000256" key="7">
    <source>
        <dbReference type="ARBA" id="ARBA00023157"/>
    </source>
</evidence>
<evidence type="ECO:0000313" key="10">
    <source>
        <dbReference type="Proteomes" id="UP000437017"/>
    </source>
</evidence>
<gene>
    <name evidence="9" type="ORF">E2I00_012877</name>
</gene>
<reference evidence="9 10" key="1">
    <citation type="journal article" date="2019" name="PLoS ONE">
        <title>Genomic analyses reveal an absence of contemporary introgressive admixture between fin whales and blue whales, despite known hybrids.</title>
        <authorList>
            <person name="Westbury M.V."/>
            <person name="Petersen B."/>
            <person name="Lorenzen E.D."/>
        </authorList>
    </citation>
    <scope>NUCLEOTIDE SEQUENCE [LARGE SCALE GENOMIC DNA]</scope>
    <source>
        <strain evidence="9">FinWhale-01</strain>
    </source>
</reference>
<dbReference type="GO" id="GO:0005615">
    <property type="term" value="C:extracellular space"/>
    <property type="evidence" value="ECO:0007669"/>
    <property type="project" value="TreeGrafter"/>
</dbReference>
<evidence type="ECO:0000256" key="1">
    <source>
        <dbReference type="ARBA" id="ARBA00004613"/>
    </source>
</evidence>
<evidence type="ECO:0000313" key="9">
    <source>
        <dbReference type="EMBL" id="KAB0397810.1"/>
    </source>
</evidence>
<evidence type="ECO:0000256" key="5">
    <source>
        <dbReference type="ARBA" id="ARBA00022702"/>
    </source>
</evidence>
<keyword evidence="5" id="KW-0372">Hormone</keyword>
<organism evidence="9 10">
    <name type="scientific">Balaenoptera physalus</name>
    <name type="common">Fin whale</name>
    <name type="synonym">Balaena physalus</name>
    <dbReference type="NCBI Taxonomy" id="9770"/>
    <lineage>
        <taxon>Eukaryota</taxon>
        <taxon>Metazoa</taxon>
        <taxon>Chordata</taxon>
        <taxon>Craniata</taxon>
        <taxon>Vertebrata</taxon>
        <taxon>Euteleostomi</taxon>
        <taxon>Mammalia</taxon>
        <taxon>Eutheria</taxon>
        <taxon>Laurasiatheria</taxon>
        <taxon>Artiodactyla</taxon>
        <taxon>Whippomorpha</taxon>
        <taxon>Cetacea</taxon>
        <taxon>Mysticeti</taxon>
        <taxon>Balaenopteridae</taxon>
        <taxon>Balaenoptera</taxon>
    </lineage>
</organism>
<evidence type="ECO:0000256" key="6">
    <source>
        <dbReference type="ARBA" id="ARBA00022729"/>
    </source>
</evidence>
<feature type="compositionally biased region" description="Basic and acidic residues" evidence="8">
    <location>
        <begin position="1"/>
        <end position="10"/>
    </location>
</feature>
<sequence length="913" mass="99031">MIKAAYDTRKPPLQAGEWKEQNKTRQPGSVSSRTALHTSLILGVQFLGSPQGAAIVSPMTEEGIGGWSWPPKLGYVKGVAGVHDLGETVQRTREMGDVQNMAPREHTSHYDFRGQKNEFVMKPTHCLGRCLKGLRVQRHSCWCDGCGVTTAHHLAAWDAAKARLDEVAAANNGDEGAGIIIPPAPSFTAHPTANTRQQIRLRRSQVKVDTDLSLGHGLPHYVLCMDLWGVAGSSVGKRPHHRPAIRSRGEAQSVHLKGTLSCAVWPLSSLSPVPLPPVPHSSGFLGLWKVLGQDNGAVTQALASPEGDDSIPTTKLDFQTSNQMKGCNALVVKVDHELSYCNGLGIAGYVTPGLSLLQGAPQRASCNLNLLLGFHTQWESTNISWPSFGYLELGLVPKSHWCFPVYFLEEPSFPWFSPPLHPSLPLFRGFPRTRAQRPTECPGGERVWEPEAPTLTRALGAGALEGTGRGRPCGHRCLEMGPELQGGDGASLPVGEGCSDARAGVSRLTSLPLHSGLTHEAHRKEVEQVYLRCSAGTVEWMYPTGALIVNLRPNTFSPSRHLTLCIKPLRGSSGANIYLEKTGELKLLVRDGDLGPGQAPCFSFEQGGLFVEATPQQDISRRTTGFQYELTSRHAGPDLHTLSAPCRPCSHTEVLLAVCTSDFAIHLNVSRLYRQKSRVFRPAPEGEGGGWRGRVSTLLECGVRPGRGEFLFTGHMHFGEAWLGCAPRFKDFQRMYRDAEERGLNPCEIGTDIGHARSGLSNDIKISKHFLSHLAVMASGLVAVDHEEAEPGWPAFPDEIAGTFRRVLAATLRPPEGPPHALAADTGAYALVQGALWKMRTVQATGRAEQGQVLVRSPAECWSFPYGSRSSGMVSGHTGKRLNIQCLDADASNPTIHHASGMEIGWENVNADE</sequence>
<protein>
    <recommendedName>
        <fullName evidence="3">Meteorin-like protein</fullName>
    </recommendedName>
</protein>
<dbReference type="Proteomes" id="UP000437017">
    <property type="component" value="Unassembled WGS sequence"/>
</dbReference>
<accession>A0A643CCC6</accession>
<dbReference type="InterPro" id="IPR051998">
    <property type="entry name" value="Meteorin-like"/>
</dbReference>
<keyword evidence="6" id="KW-0732">Signal</keyword>
<proteinExistence type="inferred from homology"/>
<evidence type="ECO:0000256" key="4">
    <source>
        <dbReference type="ARBA" id="ARBA00022525"/>
    </source>
</evidence>
<dbReference type="PANTHER" id="PTHR28593">
    <property type="entry name" value="METEORIN-LIKE PROTEIN"/>
    <property type="match status" value="1"/>
</dbReference>
<dbReference type="OrthoDB" id="6092325at2759"/>
<comment type="caution">
    <text evidence="9">The sequence shown here is derived from an EMBL/GenBank/DDBJ whole genome shotgun (WGS) entry which is preliminary data.</text>
</comment>
<keyword evidence="4" id="KW-0964">Secreted</keyword>
<dbReference type="PANTHER" id="PTHR28593:SF1">
    <property type="entry name" value="METEORIN-LIKE PROTEIN"/>
    <property type="match status" value="1"/>
</dbReference>
<dbReference type="GO" id="GO:0097009">
    <property type="term" value="P:energy homeostasis"/>
    <property type="evidence" value="ECO:0007669"/>
    <property type="project" value="TreeGrafter"/>
</dbReference>
<name>A0A643CCC6_BALPH</name>
<comment type="subcellular location">
    <subcellularLocation>
        <location evidence="1">Secreted</location>
    </subcellularLocation>
</comment>
<dbReference type="AlphaFoldDB" id="A0A643CCC6"/>
<keyword evidence="10" id="KW-1185">Reference proteome</keyword>
<dbReference type="EMBL" id="SGJD01001878">
    <property type="protein sequence ID" value="KAB0397810.1"/>
    <property type="molecule type" value="Genomic_DNA"/>
</dbReference>